<dbReference type="Proteomes" id="UP000248329">
    <property type="component" value="Unassembled WGS sequence"/>
</dbReference>
<evidence type="ECO:0000313" key="1">
    <source>
        <dbReference type="EMBL" id="PXF57227.1"/>
    </source>
</evidence>
<proteinExistence type="predicted"/>
<name>A0AC61KYS9_9EURY</name>
<gene>
    <name evidence="1" type="ORF">C4B59_15620</name>
</gene>
<comment type="caution">
    <text evidence="1">The sequence shown here is derived from an EMBL/GenBank/DDBJ whole genome shotgun (WGS) entry which is preliminary data.</text>
</comment>
<dbReference type="EMBL" id="PQXF01000066">
    <property type="protein sequence ID" value="PXF57227.1"/>
    <property type="molecule type" value="Genomic_DNA"/>
</dbReference>
<sequence length="160" mass="18457">MKNIYEAKIVDIKSGTLDMGIKNKIIDAYVKVEVGGLKFWCFVYEGWRTGRWSLSMKDKTVLLEFIFLNIPIAETKMSYKMEKKIAPIPNQKKPCDYIITGEIVDKEPHPKLHNREKIQVDFGIVVRLSGSIEKNQLKIGDHIQARGRLDAHLIDKEEVK</sequence>
<accession>A0AC61KYS9</accession>
<protein>
    <submittedName>
        <fullName evidence="1">Uncharacterized protein</fullName>
    </submittedName>
</protein>
<reference evidence="1" key="1">
    <citation type="submission" date="2018-01" db="EMBL/GenBank/DDBJ databases">
        <authorList>
            <person name="Krukenberg V."/>
        </authorList>
    </citation>
    <scope>NUCLEOTIDE SEQUENCE</scope>
    <source>
        <strain evidence="1">E20ANME2</strain>
    </source>
</reference>
<organism evidence="1 2">
    <name type="scientific">Candidatus Methanogaster sp</name>
    <dbReference type="NCBI Taxonomy" id="3386292"/>
    <lineage>
        <taxon>Archaea</taxon>
        <taxon>Methanobacteriati</taxon>
        <taxon>Methanobacteriota</taxon>
        <taxon>Stenosarchaea group</taxon>
        <taxon>Methanomicrobia</taxon>
        <taxon>Methanosarcinales</taxon>
        <taxon>ANME-2 cluster</taxon>
        <taxon>Candidatus Methanogasteraceae</taxon>
        <taxon>Candidatus Methanogaster</taxon>
    </lineage>
</organism>
<evidence type="ECO:0000313" key="2">
    <source>
        <dbReference type="Proteomes" id="UP000248329"/>
    </source>
</evidence>